<reference evidence="3" key="1">
    <citation type="journal article" date="2019" name="Int. J. Syst. Evol. Microbiol.">
        <title>The Global Catalogue of Microorganisms (GCM) 10K type strain sequencing project: providing services to taxonomists for standard genome sequencing and annotation.</title>
        <authorList>
            <consortium name="The Broad Institute Genomics Platform"/>
            <consortium name="The Broad Institute Genome Sequencing Center for Infectious Disease"/>
            <person name="Wu L."/>
            <person name="Ma J."/>
        </authorList>
    </citation>
    <scope>NUCLEOTIDE SEQUENCE [LARGE SCALE GENOMIC DNA]</scope>
    <source>
        <strain evidence="3">JCM 13006</strain>
    </source>
</reference>
<feature type="region of interest" description="Disordered" evidence="1">
    <location>
        <begin position="1"/>
        <end position="105"/>
    </location>
</feature>
<feature type="compositionally biased region" description="Basic and acidic residues" evidence="1">
    <location>
        <begin position="79"/>
        <end position="105"/>
    </location>
</feature>
<evidence type="ECO:0000256" key="1">
    <source>
        <dbReference type="SAM" id="MobiDB-lite"/>
    </source>
</evidence>
<accession>A0ABP9ETT5</accession>
<gene>
    <name evidence="2" type="ORF">GCM10023235_77630</name>
</gene>
<comment type="caution">
    <text evidence="2">The sequence shown here is derived from an EMBL/GenBank/DDBJ whole genome shotgun (WGS) entry which is preliminary data.</text>
</comment>
<organism evidence="2 3">
    <name type="scientific">Kitasatospora terrestris</name>
    <dbReference type="NCBI Taxonomy" id="258051"/>
    <lineage>
        <taxon>Bacteria</taxon>
        <taxon>Bacillati</taxon>
        <taxon>Actinomycetota</taxon>
        <taxon>Actinomycetes</taxon>
        <taxon>Kitasatosporales</taxon>
        <taxon>Streptomycetaceae</taxon>
        <taxon>Kitasatospora</taxon>
    </lineage>
</organism>
<dbReference type="Proteomes" id="UP001501752">
    <property type="component" value="Unassembled WGS sequence"/>
</dbReference>
<dbReference type="EMBL" id="BAABIS010000001">
    <property type="protein sequence ID" value="GAA4885095.1"/>
    <property type="molecule type" value="Genomic_DNA"/>
</dbReference>
<proteinExistence type="predicted"/>
<name>A0ABP9ETT5_9ACTN</name>
<protein>
    <submittedName>
        <fullName evidence="2">Uncharacterized protein</fullName>
    </submittedName>
</protein>
<evidence type="ECO:0000313" key="3">
    <source>
        <dbReference type="Proteomes" id="UP001501752"/>
    </source>
</evidence>
<keyword evidence="3" id="KW-1185">Reference proteome</keyword>
<sequence length="105" mass="11270">MTANSPPDLRLRAATGPSGWRRARPSAVPPRPAGHSCRGTGRDVTAPGAGNSEVFNSASRATGDDATAVDHPGTMLAADRARPEPPDVFDRTRKRSWNEVRRVLR</sequence>
<evidence type="ECO:0000313" key="2">
    <source>
        <dbReference type="EMBL" id="GAA4885095.1"/>
    </source>
</evidence>